<dbReference type="CDD" id="cd01043">
    <property type="entry name" value="DPS"/>
    <property type="match status" value="1"/>
</dbReference>
<name>A0ABP6X309_9FLAO</name>
<evidence type="ECO:0000259" key="3">
    <source>
        <dbReference type="Pfam" id="PF00210"/>
    </source>
</evidence>
<comment type="similarity">
    <text evidence="1 2">Belongs to the Dps family.</text>
</comment>
<dbReference type="PANTHER" id="PTHR42932:SF3">
    <property type="entry name" value="DNA PROTECTION DURING STARVATION PROTEIN"/>
    <property type="match status" value="1"/>
</dbReference>
<evidence type="ECO:0000313" key="4">
    <source>
        <dbReference type="EMBL" id="GAA3560705.1"/>
    </source>
</evidence>
<dbReference type="EMBL" id="BAABCY010000029">
    <property type="protein sequence ID" value="GAA3560705.1"/>
    <property type="molecule type" value="Genomic_DNA"/>
</dbReference>
<dbReference type="InterPro" id="IPR008331">
    <property type="entry name" value="Ferritin_DPS_dom"/>
</dbReference>
<evidence type="ECO:0000313" key="5">
    <source>
        <dbReference type="Proteomes" id="UP001500954"/>
    </source>
</evidence>
<dbReference type="RefSeq" id="WP_345004671.1">
    <property type="nucleotide sequence ID" value="NZ_BAABCY010000029.1"/>
</dbReference>
<dbReference type="PIRSF" id="PIRSF005900">
    <property type="entry name" value="Dps"/>
    <property type="match status" value="1"/>
</dbReference>
<dbReference type="PROSITE" id="PS00819">
    <property type="entry name" value="DPS_2"/>
    <property type="match status" value="1"/>
</dbReference>
<organism evidence="4 5">
    <name type="scientific">Snuella lapsa</name>
    <dbReference type="NCBI Taxonomy" id="870481"/>
    <lineage>
        <taxon>Bacteria</taxon>
        <taxon>Pseudomonadati</taxon>
        <taxon>Bacteroidota</taxon>
        <taxon>Flavobacteriia</taxon>
        <taxon>Flavobacteriales</taxon>
        <taxon>Flavobacteriaceae</taxon>
        <taxon>Snuella</taxon>
    </lineage>
</organism>
<accession>A0ABP6X309</accession>
<dbReference type="PANTHER" id="PTHR42932">
    <property type="entry name" value="GENERAL STRESS PROTEIN 20U"/>
    <property type="match status" value="1"/>
</dbReference>
<dbReference type="Gene3D" id="1.20.1260.10">
    <property type="match status" value="1"/>
</dbReference>
<dbReference type="InterPro" id="IPR009078">
    <property type="entry name" value="Ferritin-like_SF"/>
</dbReference>
<dbReference type="SUPFAM" id="SSF47240">
    <property type="entry name" value="Ferritin-like"/>
    <property type="match status" value="1"/>
</dbReference>
<feature type="domain" description="Ferritin/DPS" evidence="3">
    <location>
        <begin position="17"/>
        <end position="157"/>
    </location>
</feature>
<reference evidence="5" key="1">
    <citation type="journal article" date="2019" name="Int. J. Syst. Evol. Microbiol.">
        <title>The Global Catalogue of Microorganisms (GCM) 10K type strain sequencing project: providing services to taxonomists for standard genome sequencing and annotation.</title>
        <authorList>
            <consortium name="The Broad Institute Genomics Platform"/>
            <consortium name="The Broad Institute Genome Sequencing Center for Infectious Disease"/>
            <person name="Wu L."/>
            <person name="Ma J."/>
        </authorList>
    </citation>
    <scope>NUCLEOTIDE SEQUENCE [LARGE SCALE GENOMIC DNA]</scope>
    <source>
        <strain evidence="5">JCM 17111</strain>
    </source>
</reference>
<evidence type="ECO:0000256" key="2">
    <source>
        <dbReference type="RuleBase" id="RU003875"/>
    </source>
</evidence>
<dbReference type="InterPro" id="IPR002177">
    <property type="entry name" value="DPS_DNA-bd"/>
</dbReference>
<dbReference type="InterPro" id="IPR023188">
    <property type="entry name" value="DPS_DNA-bd_CS"/>
</dbReference>
<gene>
    <name evidence="4" type="ORF">GCM10022395_09280</name>
</gene>
<keyword evidence="5" id="KW-1185">Reference proteome</keyword>
<proteinExistence type="inferred from homology"/>
<protein>
    <submittedName>
        <fullName evidence="4">Dps family protein</fullName>
    </submittedName>
</protein>
<dbReference type="InterPro" id="IPR012347">
    <property type="entry name" value="Ferritin-like"/>
</dbReference>
<evidence type="ECO:0000256" key="1">
    <source>
        <dbReference type="ARBA" id="ARBA00009497"/>
    </source>
</evidence>
<dbReference type="Pfam" id="PF00210">
    <property type="entry name" value="Ferritin"/>
    <property type="match status" value="1"/>
</dbReference>
<dbReference type="Proteomes" id="UP001500954">
    <property type="component" value="Unassembled WGS sequence"/>
</dbReference>
<comment type="caution">
    <text evidence="4">The sequence shown here is derived from an EMBL/GenBank/DDBJ whole genome shotgun (WGS) entry which is preliminary data.</text>
</comment>
<sequence>MKTQIGITETNRQAVTEALAKILADETVLYVKTKNAHWNIEGADFYEKHKFFETQFGQLDYMIDSVAERIRSIGHYAPATLGSYLSLTQLTEKNKYPNDSQGFIKELLADHESIIIVLREHIKPFADDYHDLGTSDFITGLMESHEKMAWFLRSHLKQ</sequence>
<dbReference type="PRINTS" id="PR01346">
    <property type="entry name" value="HELNAPAPROT"/>
</dbReference>